<dbReference type="InterPro" id="IPR013656">
    <property type="entry name" value="PAS_4"/>
</dbReference>
<evidence type="ECO:0000313" key="16">
    <source>
        <dbReference type="Proteomes" id="UP000002008"/>
    </source>
</evidence>
<dbReference type="EMBL" id="CP000909">
    <property type="protein sequence ID" value="ABY33356.1"/>
    <property type="molecule type" value="Genomic_DNA"/>
</dbReference>
<dbReference type="HOGENOM" id="CLU_000445_114_51_0"/>
<organism evidence="15 16">
    <name type="scientific">Chloroflexus aurantiacus (strain ATCC 29366 / DSM 635 / J-10-fl)</name>
    <dbReference type="NCBI Taxonomy" id="324602"/>
    <lineage>
        <taxon>Bacteria</taxon>
        <taxon>Bacillati</taxon>
        <taxon>Chloroflexota</taxon>
        <taxon>Chloroflexia</taxon>
        <taxon>Chloroflexales</taxon>
        <taxon>Chloroflexineae</taxon>
        <taxon>Chloroflexaceae</taxon>
        <taxon>Chloroflexus</taxon>
    </lineage>
</organism>
<dbReference type="InterPro" id="IPR003594">
    <property type="entry name" value="HATPase_dom"/>
</dbReference>
<feature type="region of interest" description="Disordered" evidence="10">
    <location>
        <begin position="676"/>
        <end position="697"/>
    </location>
</feature>
<evidence type="ECO:0000256" key="2">
    <source>
        <dbReference type="ARBA" id="ARBA00012438"/>
    </source>
</evidence>
<dbReference type="KEGG" id="cau:Caur_0102"/>
<comment type="catalytic activity">
    <reaction evidence="1">
        <text>ATP + protein L-histidine = ADP + protein N-phospho-L-histidine.</text>
        <dbReference type="EC" id="2.7.13.3"/>
    </reaction>
</comment>
<dbReference type="GO" id="GO:0000155">
    <property type="term" value="F:phosphorelay sensor kinase activity"/>
    <property type="evidence" value="ECO:0000318"/>
    <property type="project" value="GO_Central"/>
</dbReference>
<evidence type="ECO:0000256" key="9">
    <source>
        <dbReference type="PROSITE-ProRule" id="PRU00169"/>
    </source>
</evidence>
<dbReference type="FunCoup" id="A9WBE9">
    <property type="interactions" value="126"/>
</dbReference>
<dbReference type="InterPro" id="IPR004358">
    <property type="entry name" value="Sig_transdc_His_kin-like_C"/>
</dbReference>
<dbReference type="Pfam" id="PF02518">
    <property type="entry name" value="HATPase_c"/>
    <property type="match status" value="1"/>
</dbReference>
<dbReference type="SUPFAM" id="SSF55874">
    <property type="entry name" value="ATPase domain of HSP90 chaperone/DNA topoisomerase II/histidine kinase"/>
    <property type="match status" value="1"/>
</dbReference>
<dbReference type="InterPro" id="IPR005467">
    <property type="entry name" value="His_kinase_dom"/>
</dbReference>
<dbReference type="Pfam" id="PF00989">
    <property type="entry name" value="PAS"/>
    <property type="match status" value="1"/>
</dbReference>
<dbReference type="EC" id="2.7.13.3" evidence="2"/>
<evidence type="ECO:0000259" key="14">
    <source>
        <dbReference type="PROSITE" id="PS50113"/>
    </source>
</evidence>
<dbReference type="PROSITE" id="PS50110">
    <property type="entry name" value="RESPONSE_REGULATORY"/>
    <property type="match status" value="1"/>
</dbReference>
<feature type="domain" description="PAS" evidence="13">
    <location>
        <begin position="176"/>
        <end position="246"/>
    </location>
</feature>
<dbReference type="eggNOG" id="COG4191">
    <property type="taxonomic scope" value="Bacteria"/>
</dbReference>
<dbReference type="PANTHER" id="PTHR43065:SF46">
    <property type="entry name" value="C4-DICARBOXYLATE TRANSPORT SENSOR PROTEIN DCTB"/>
    <property type="match status" value="1"/>
</dbReference>
<dbReference type="InterPro" id="IPR035965">
    <property type="entry name" value="PAS-like_dom_sf"/>
</dbReference>
<name>A9WBE9_CHLAA</name>
<dbReference type="CDD" id="cd00130">
    <property type="entry name" value="PAS"/>
    <property type="match status" value="2"/>
</dbReference>
<dbReference type="SUPFAM" id="SSF55785">
    <property type="entry name" value="PYP-like sensor domain (PAS domain)"/>
    <property type="match status" value="3"/>
</dbReference>
<dbReference type="GO" id="GO:0007165">
    <property type="term" value="P:signal transduction"/>
    <property type="evidence" value="ECO:0000318"/>
    <property type="project" value="GO_Central"/>
</dbReference>
<dbReference type="SMART" id="SM00091">
    <property type="entry name" value="PAS"/>
    <property type="match status" value="3"/>
</dbReference>
<evidence type="ECO:0000259" key="12">
    <source>
        <dbReference type="PROSITE" id="PS50110"/>
    </source>
</evidence>
<evidence type="ECO:0000256" key="1">
    <source>
        <dbReference type="ARBA" id="ARBA00000085"/>
    </source>
</evidence>
<keyword evidence="7" id="KW-0067">ATP-binding</keyword>
<dbReference type="Proteomes" id="UP000002008">
    <property type="component" value="Chromosome"/>
</dbReference>
<dbReference type="PROSITE" id="PS50109">
    <property type="entry name" value="HIS_KIN"/>
    <property type="match status" value="1"/>
</dbReference>
<feature type="domain" description="Response regulatory" evidence="12">
    <location>
        <begin position="700"/>
        <end position="816"/>
    </location>
</feature>
<proteinExistence type="predicted"/>
<keyword evidence="16" id="KW-1185">Reference proteome</keyword>
<feature type="domain" description="PAC" evidence="14">
    <location>
        <begin position="250"/>
        <end position="302"/>
    </location>
</feature>
<dbReference type="InterPro" id="IPR036097">
    <property type="entry name" value="HisK_dim/P_sf"/>
</dbReference>
<dbReference type="InterPro" id="IPR001610">
    <property type="entry name" value="PAC"/>
</dbReference>
<dbReference type="PANTHER" id="PTHR43065">
    <property type="entry name" value="SENSOR HISTIDINE KINASE"/>
    <property type="match status" value="1"/>
</dbReference>
<dbReference type="GO" id="GO:0006355">
    <property type="term" value="P:regulation of DNA-templated transcription"/>
    <property type="evidence" value="ECO:0007669"/>
    <property type="project" value="InterPro"/>
</dbReference>
<dbReference type="SMART" id="SM00387">
    <property type="entry name" value="HATPase_c"/>
    <property type="match status" value="1"/>
</dbReference>
<keyword evidence="8" id="KW-0902">Two-component regulatory system</keyword>
<evidence type="ECO:0000256" key="7">
    <source>
        <dbReference type="ARBA" id="ARBA00022840"/>
    </source>
</evidence>
<sequence>MDIHERLRSLERENALLRQQLSILRAQISANLAPNQLPFDTLFHQLPIPMVLFSLDGLAVAMNQANAQLVATPIDQVVGVYNIYNDPAAQKHGFVAAFESARRGQITTMPPTPYNTAEARLEGRVVDQQFWSETTYFPVYDVANRLILIGEINRDVTDWIRVRDEEHRLAIALRDRERRFATLFDQLSLGIVVIEESGRILDCNRAVTAILGVERDELIGKMILQRTHPDDRERDLELWIELLNGERDSYTIEKRYFHKDGHIVYARMTCLAVRDENGEITFLVRLVEDVSARREAEAAIETGRRLLQDIIDQIPALIFVKDAEGRYLMVNERLASFSGYRPEEMIGKSDDELFAPALAAYYRAFDQEVIRERRPIQRDDDRWTADGLTAFTTVKFPLFDHEGNLYGVAGISLDVTERRQLELERERIEQRLREAQRLESLGVMAGGIAHDFNNLLVSVLGNVSLALNEVSADHSLYDLLVQIEQAALRATELTNHLLTYTGRHQPVMQRIDLRRAVDEMQTILRSLVPHRIELIFHPSATPLPIEANIAQVRQVLMNLVINGAEAIDGAGIVRITTELRELSATDMQKMEIGADQPPGRYAALIVQDTGHGMDELTKARIFDPFFSTRFTGRGLGLAAVNGIIRAHRGALKLDTTLHAGTTFTIFWPLATAPDVSDDPPLPSPSTVTSQPETTPGDGRMVLLVDDEPQVRQVAQRMLRRLGFTVHEAENSDIALQLMQEYGSQIVLALIDLTMPGMTGDELATTLLEQFPTLRIILMSGFSQQELPPHLRTSGRVSFLAKPFTLTTLTAAVTTALSSHTV</sequence>
<evidence type="ECO:0000256" key="4">
    <source>
        <dbReference type="ARBA" id="ARBA00022679"/>
    </source>
</evidence>
<evidence type="ECO:0000256" key="10">
    <source>
        <dbReference type="SAM" id="MobiDB-lite"/>
    </source>
</evidence>
<dbReference type="InterPro" id="IPR036890">
    <property type="entry name" value="HATPase_C_sf"/>
</dbReference>
<dbReference type="eggNOG" id="COG3829">
    <property type="taxonomic scope" value="Bacteria"/>
</dbReference>
<dbReference type="PATRIC" id="fig|324602.8.peg.119"/>
<dbReference type="SMART" id="SM00448">
    <property type="entry name" value="REC"/>
    <property type="match status" value="1"/>
</dbReference>
<dbReference type="Pfam" id="PF08448">
    <property type="entry name" value="PAS_4"/>
    <property type="match status" value="1"/>
</dbReference>
<dbReference type="PRINTS" id="PR00344">
    <property type="entry name" value="BCTRLSENSOR"/>
</dbReference>
<dbReference type="InterPro" id="IPR001789">
    <property type="entry name" value="Sig_transdc_resp-reg_receiver"/>
</dbReference>
<evidence type="ECO:0000313" key="15">
    <source>
        <dbReference type="EMBL" id="ABY33356.1"/>
    </source>
</evidence>
<evidence type="ECO:0000256" key="3">
    <source>
        <dbReference type="ARBA" id="ARBA00022553"/>
    </source>
</evidence>
<dbReference type="GO" id="GO:0005524">
    <property type="term" value="F:ATP binding"/>
    <property type="evidence" value="ECO:0007669"/>
    <property type="project" value="UniProtKB-KW"/>
</dbReference>
<feature type="domain" description="PAC" evidence="14">
    <location>
        <begin position="374"/>
        <end position="427"/>
    </location>
</feature>
<dbReference type="InParanoid" id="A9WBE9"/>
<dbReference type="STRING" id="324602.Caur_0102"/>
<gene>
    <name evidence="15" type="ordered locus">Caur_0102</name>
</gene>
<dbReference type="SMART" id="SM00086">
    <property type="entry name" value="PAC"/>
    <property type="match status" value="1"/>
</dbReference>
<dbReference type="InterPro" id="IPR013767">
    <property type="entry name" value="PAS_fold"/>
</dbReference>
<dbReference type="EnsemblBacteria" id="ABY33356">
    <property type="protein sequence ID" value="ABY33356"/>
    <property type="gene ID" value="Caur_0102"/>
</dbReference>
<dbReference type="Gene3D" id="3.30.565.10">
    <property type="entry name" value="Histidine kinase-like ATPase, C-terminal domain"/>
    <property type="match status" value="1"/>
</dbReference>
<dbReference type="SUPFAM" id="SSF47384">
    <property type="entry name" value="Homodimeric domain of signal transducing histidine kinase"/>
    <property type="match status" value="1"/>
</dbReference>
<keyword evidence="6" id="KW-0418">Kinase</keyword>
<dbReference type="InterPro" id="IPR000014">
    <property type="entry name" value="PAS"/>
</dbReference>
<dbReference type="eggNOG" id="COG2204">
    <property type="taxonomic scope" value="Bacteria"/>
</dbReference>
<dbReference type="PROSITE" id="PS50113">
    <property type="entry name" value="PAC"/>
    <property type="match status" value="2"/>
</dbReference>
<evidence type="ECO:0000256" key="5">
    <source>
        <dbReference type="ARBA" id="ARBA00022741"/>
    </source>
</evidence>
<keyword evidence="5" id="KW-0547">Nucleotide-binding</keyword>
<feature type="domain" description="PAS" evidence="13">
    <location>
        <begin position="303"/>
        <end position="373"/>
    </location>
</feature>
<dbReference type="AlphaFoldDB" id="A9WBE9"/>
<dbReference type="Gene3D" id="1.10.287.130">
    <property type="match status" value="1"/>
</dbReference>
<feature type="domain" description="Histidine kinase" evidence="11">
    <location>
        <begin position="447"/>
        <end position="671"/>
    </location>
</feature>
<evidence type="ECO:0000256" key="6">
    <source>
        <dbReference type="ARBA" id="ARBA00022777"/>
    </source>
</evidence>
<dbReference type="Gene3D" id="3.30.450.20">
    <property type="entry name" value="PAS domain"/>
    <property type="match status" value="3"/>
</dbReference>
<reference evidence="16" key="1">
    <citation type="journal article" date="2011" name="BMC Genomics">
        <title>Complete genome sequence of the filamentous anoxygenic phototrophic bacterium Chloroflexus aurantiacus.</title>
        <authorList>
            <person name="Tang K.H."/>
            <person name="Barry K."/>
            <person name="Chertkov O."/>
            <person name="Dalin E."/>
            <person name="Han C.S."/>
            <person name="Hauser L.J."/>
            <person name="Honchak B.M."/>
            <person name="Karbach L.E."/>
            <person name="Land M.L."/>
            <person name="Lapidus A."/>
            <person name="Larimer F.W."/>
            <person name="Mikhailova N."/>
            <person name="Pitluck S."/>
            <person name="Pierson B.K."/>
            <person name="Blankenship R.E."/>
        </authorList>
    </citation>
    <scope>NUCLEOTIDE SEQUENCE [LARGE SCALE GENOMIC DNA]</scope>
    <source>
        <strain evidence="16">ATCC 29366 / DSM 635 / J-10-fl</strain>
    </source>
</reference>
<dbReference type="Pfam" id="PF00072">
    <property type="entry name" value="Response_reg"/>
    <property type="match status" value="1"/>
</dbReference>
<dbReference type="RefSeq" id="WP_012256012.1">
    <property type="nucleotide sequence ID" value="NC_010175.1"/>
</dbReference>
<dbReference type="PROSITE" id="PS50112">
    <property type="entry name" value="PAS"/>
    <property type="match status" value="2"/>
</dbReference>
<dbReference type="InterPro" id="IPR011006">
    <property type="entry name" value="CheY-like_superfamily"/>
</dbReference>
<keyword evidence="4" id="KW-0808">Transferase</keyword>
<protein>
    <recommendedName>
        <fullName evidence="2">histidine kinase</fullName>
        <ecNumber evidence="2">2.7.13.3</ecNumber>
    </recommendedName>
</protein>
<dbReference type="NCBIfam" id="TIGR00229">
    <property type="entry name" value="sensory_box"/>
    <property type="match status" value="2"/>
</dbReference>
<dbReference type="InterPro" id="IPR000700">
    <property type="entry name" value="PAS-assoc_C"/>
</dbReference>
<dbReference type="SUPFAM" id="SSF52172">
    <property type="entry name" value="CheY-like"/>
    <property type="match status" value="1"/>
</dbReference>
<keyword evidence="3 9" id="KW-0597">Phosphoprotein</keyword>
<dbReference type="Gene3D" id="3.40.50.2300">
    <property type="match status" value="1"/>
</dbReference>
<evidence type="ECO:0000259" key="11">
    <source>
        <dbReference type="PROSITE" id="PS50109"/>
    </source>
</evidence>
<evidence type="ECO:0000259" key="13">
    <source>
        <dbReference type="PROSITE" id="PS50112"/>
    </source>
</evidence>
<evidence type="ECO:0000256" key="8">
    <source>
        <dbReference type="ARBA" id="ARBA00023012"/>
    </source>
</evidence>
<feature type="modified residue" description="4-aspartylphosphate" evidence="9">
    <location>
        <position position="751"/>
    </location>
</feature>
<accession>A9WBE9</accession>